<keyword evidence="3" id="KW-1185">Reference proteome</keyword>
<evidence type="ECO:0000256" key="1">
    <source>
        <dbReference type="SAM" id="Phobius"/>
    </source>
</evidence>
<dbReference type="Proteomes" id="UP001205337">
    <property type="component" value="Unassembled WGS sequence"/>
</dbReference>
<feature type="transmembrane region" description="Helical" evidence="1">
    <location>
        <begin position="173"/>
        <end position="197"/>
    </location>
</feature>
<evidence type="ECO:0000313" key="2">
    <source>
        <dbReference type="EMBL" id="MCS0498736.1"/>
    </source>
</evidence>
<feature type="transmembrane region" description="Helical" evidence="1">
    <location>
        <begin position="306"/>
        <end position="327"/>
    </location>
</feature>
<evidence type="ECO:0000313" key="3">
    <source>
        <dbReference type="Proteomes" id="UP001205337"/>
    </source>
</evidence>
<keyword evidence="1" id="KW-0472">Membrane</keyword>
<proteinExistence type="predicted"/>
<protein>
    <recommendedName>
        <fullName evidence="4">Glycosyltransferase RgtA/B/C/D-like domain-containing protein</fullName>
    </recommendedName>
</protein>
<feature type="transmembrane region" description="Helical" evidence="1">
    <location>
        <begin position="339"/>
        <end position="361"/>
    </location>
</feature>
<reference evidence="2 3" key="1">
    <citation type="submission" date="2022-08" db="EMBL/GenBank/DDBJ databases">
        <authorList>
            <person name="Li F."/>
        </authorList>
    </citation>
    <scope>NUCLEOTIDE SEQUENCE [LARGE SCALE GENOMIC DNA]</scope>
    <source>
        <strain evidence="2 3">10F1B-8-1</strain>
    </source>
</reference>
<accession>A0ABT1ZDH6</accession>
<gene>
    <name evidence="2" type="ORF">NUH29_04115</name>
</gene>
<dbReference type="EMBL" id="JANTHX010000004">
    <property type="protein sequence ID" value="MCS0498736.1"/>
    <property type="molecule type" value="Genomic_DNA"/>
</dbReference>
<keyword evidence="1" id="KW-0812">Transmembrane</keyword>
<feature type="transmembrane region" description="Helical" evidence="1">
    <location>
        <begin position="403"/>
        <end position="424"/>
    </location>
</feature>
<feature type="transmembrane region" description="Helical" evidence="1">
    <location>
        <begin position="373"/>
        <end position="391"/>
    </location>
</feature>
<feature type="transmembrane region" description="Helical" evidence="1">
    <location>
        <begin position="209"/>
        <end position="227"/>
    </location>
</feature>
<feature type="transmembrane region" description="Helical" evidence="1">
    <location>
        <begin position="91"/>
        <end position="114"/>
    </location>
</feature>
<evidence type="ECO:0008006" key="4">
    <source>
        <dbReference type="Google" id="ProtNLM"/>
    </source>
</evidence>
<name>A0ABT1ZDH6_9MICO</name>
<feature type="transmembrane region" description="Helical" evidence="1">
    <location>
        <begin position="30"/>
        <end position="49"/>
    </location>
</feature>
<organism evidence="2 3">
    <name type="scientific">Protaetiibacter mangrovi</name>
    <dbReference type="NCBI Taxonomy" id="2970926"/>
    <lineage>
        <taxon>Bacteria</taxon>
        <taxon>Bacillati</taxon>
        <taxon>Actinomycetota</taxon>
        <taxon>Actinomycetes</taxon>
        <taxon>Micrococcales</taxon>
        <taxon>Microbacteriaceae</taxon>
        <taxon>Protaetiibacter</taxon>
    </lineage>
</organism>
<comment type="caution">
    <text evidence="2">The sequence shown here is derived from an EMBL/GenBank/DDBJ whole genome shotgun (WGS) entry which is preliminary data.</text>
</comment>
<dbReference type="RefSeq" id="WP_258797735.1">
    <property type="nucleotide sequence ID" value="NZ_JANTHX010000004.1"/>
</dbReference>
<feature type="transmembrane region" description="Helical" evidence="1">
    <location>
        <begin position="55"/>
        <end position="79"/>
    </location>
</feature>
<keyword evidence="1" id="KW-1133">Transmembrane helix</keyword>
<sequence>MIAACLIVAGLGLAAAPWAIVAVRRLGGRLGATLVFASALTVLLLASMISGAAPVSLAAAMVTVALLSITSGTAVLVRSGRTRRSRRPGRWLEWVAAGLGGVAWLVALGVASAVPGAVRVGWVLAGDGFNNIELARLLADADGPFTGPDLNPAPLPALLLAVLGGAAGTTGDAVVVLAVLWSLGIVATCLVTGLLACTFIDPVRLRLRALVAGVASLLPLTVLVGTLPMYWGFLNAALVAPIVIVTVFVLTDAARHPRAALAAALLLITSALVAWAPLAAVPAAAAVAIAMRFRVLLGATRGVGMLAVLVPLVALGVVSVSVVVPAIFGSLPGFAADGIGFPALWAPLAVVAAGIAVVLLLGYRAHPDVRWSVTGWGAGVIAAIAGTVVLAAGDPSGYYPVKIVWFSVVGSGVVLVALLVGWLSRTSGGRLTLLPVLAAVGLAALLPVAAPGASPLRPAPAVLFSGGLWWGGAETERLVAIVTRDDAPALLWRSGEPDEALVDMWALLDAGGGFGGDKDLRLLAFDGYRALRAGHWQGGDAGALCRPIERIDGLVVYTADPGLAAEVEAACDLPDPPVRLIPDTSQLR</sequence>
<feature type="transmembrane region" description="Helical" evidence="1">
    <location>
        <begin position="431"/>
        <end position="450"/>
    </location>
</feature>
<feature type="transmembrane region" description="Helical" evidence="1">
    <location>
        <begin position="258"/>
        <end position="275"/>
    </location>
</feature>
<feature type="transmembrane region" description="Helical" evidence="1">
    <location>
        <begin position="6"/>
        <end position="23"/>
    </location>
</feature>